<evidence type="ECO:0000313" key="1">
    <source>
        <dbReference type="EMBL" id="QHT00900.1"/>
    </source>
</evidence>
<accession>A0A6C0CAR4</accession>
<dbReference type="EMBL" id="MN739360">
    <property type="protein sequence ID" value="QHT00900.1"/>
    <property type="molecule type" value="Genomic_DNA"/>
</dbReference>
<reference evidence="1" key="1">
    <citation type="journal article" date="2020" name="Nature">
        <title>Giant virus diversity and host interactions through global metagenomics.</title>
        <authorList>
            <person name="Schulz F."/>
            <person name="Roux S."/>
            <person name="Paez-Espino D."/>
            <person name="Jungbluth S."/>
            <person name="Walsh D.A."/>
            <person name="Denef V.J."/>
            <person name="McMahon K.D."/>
            <person name="Konstantinidis K.T."/>
            <person name="Eloe-Fadrosh E.A."/>
            <person name="Kyrpides N.C."/>
            <person name="Woyke T."/>
        </authorList>
    </citation>
    <scope>NUCLEOTIDE SEQUENCE</scope>
    <source>
        <strain evidence="1">GVMAG-M-3300020192-26</strain>
    </source>
</reference>
<sequence>MLLARELPEDLYTEIFASQMLPVRKFFAIDNQNFFDYQWCYCKIKIDPSNTNLTNLDNLK</sequence>
<organism evidence="1">
    <name type="scientific">viral metagenome</name>
    <dbReference type="NCBI Taxonomy" id="1070528"/>
    <lineage>
        <taxon>unclassified sequences</taxon>
        <taxon>metagenomes</taxon>
        <taxon>organismal metagenomes</taxon>
    </lineage>
</organism>
<protein>
    <submittedName>
        <fullName evidence="1">Uncharacterized protein</fullName>
    </submittedName>
</protein>
<dbReference type="AlphaFoldDB" id="A0A6C0CAR4"/>
<name>A0A6C0CAR4_9ZZZZ</name>
<proteinExistence type="predicted"/>